<evidence type="ECO:0000313" key="4">
    <source>
        <dbReference type="Proteomes" id="UP001556367"/>
    </source>
</evidence>
<keyword evidence="4" id="KW-1185">Reference proteome</keyword>
<keyword evidence="2" id="KW-0732">Signal</keyword>
<feature type="signal peptide" evidence="2">
    <location>
        <begin position="1"/>
        <end position="21"/>
    </location>
</feature>
<dbReference type="Proteomes" id="UP001556367">
    <property type="component" value="Unassembled WGS sequence"/>
</dbReference>
<evidence type="ECO:0000256" key="1">
    <source>
        <dbReference type="SAM" id="Phobius"/>
    </source>
</evidence>
<accession>A0ABR3J565</accession>
<gene>
    <name evidence="3" type="ORF">HGRIS_007542</name>
</gene>
<evidence type="ECO:0000313" key="3">
    <source>
        <dbReference type="EMBL" id="KAL0950774.1"/>
    </source>
</evidence>
<feature type="transmembrane region" description="Helical" evidence="1">
    <location>
        <begin position="157"/>
        <end position="184"/>
    </location>
</feature>
<keyword evidence="1" id="KW-0472">Membrane</keyword>
<feature type="chain" id="PRO_5046773904" evidence="2">
    <location>
        <begin position="22"/>
        <end position="229"/>
    </location>
</feature>
<sequence length="229" mass="24576">MPSFKTLSMIATFALAAFTAASPMPAPEPVADLVVRGGPPPKSVPKALIDLEIAIKPLCVEIDVIVDLKKPLVKADIEIVIGKIKVAVDVVIELIKGWKDYKDHPDCLYHDGKHYSHAELAHLLFGIISIILVAIFKLLKYAGLLGYLIYKPLCIPLLAVIHGLLEAVVLIVGTVIIGLVFALLDVVHVLTGCKLTHFIHALGYGPLSGLLGLVGGLVFSLLFLLFGIL</sequence>
<reference evidence="4" key="1">
    <citation type="submission" date="2024-06" db="EMBL/GenBank/DDBJ databases">
        <title>Multi-omics analyses provide insights into the biosynthesis of the anticancer antibiotic pleurotin in Hohenbuehelia grisea.</title>
        <authorList>
            <person name="Weaver J.A."/>
            <person name="Alberti F."/>
        </authorList>
    </citation>
    <scope>NUCLEOTIDE SEQUENCE [LARGE SCALE GENOMIC DNA]</scope>
    <source>
        <strain evidence="4">T-177</strain>
    </source>
</reference>
<keyword evidence="1" id="KW-0812">Transmembrane</keyword>
<feature type="transmembrane region" description="Helical" evidence="1">
    <location>
        <begin position="204"/>
        <end position="228"/>
    </location>
</feature>
<organism evidence="3 4">
    <name type="scientific">Hohenbuehelia grisea</name>
    <dbReference type="NCBI Taxonomy" id="104357"/>
    <lineage>
        <taxon>Eukaryota</taxon>
        <taxon>Fungi</taxon>
        <taxon>Dikarya</taxon>
        <taxon>Basidiomycota</taxon>
        <taxon>Agaricomycotina</taxon>
        <taxon>Agaricomycetes</taxon>
        <taxon>Agaricomycetidae</taxon>
        <taxon>Agaricales</taxon>
        <taxon>Pleurotineae</taxon>
        <taxon>Pleurotaceae</taxon>
        <taxon>Hohenbuehelia</taxon>
    </lineage>
</organism>
<keyword evidence="1" id="KW-1133">Transmembrane helix</keyword>
<name>A0ABR3J565_9AGAR</name>
<proteinExistence type="predicted"/>
<evidence type="ECO:0000256" key="2">
    <source>
        <dbReference type="SAM" id="SignalP"/>
    </source>
</evidence>
<dbReference type="EMBL" id="JASNQZ010000011">
    <property type="protein sequence ID" value="KAL0950774.1"/>
    <property type="molecule type" value="Genomic_DNA"/>
</dbReference>
<feature type="transmembrane region" description="Helical" evidence="1">
    <location>
        <begin position="123"/>
        <end position="150"/>
    </location>
</feature>
<comment type="caution">
    <text evidence="3">The sequence shown here is derived from an EMBL/GenBank/DDBJ whole genome shotgun (WGS) entry which is preliminary data.</text>
</comment>
<protein>
    <submittedName>
        <fullName evidence="3">Uncharacterized protein</fullName>
    </submittedName>
</protein>